<keyword evidence="2 5" id="KW-0418">Kinase</keyword>
<dbReference type="GO" id="GO:0016020">
    <property type="term" value="C:membrane"/>
    <property type="evidence" value="ECO:0007669"/>
    <property type="project" value="TreeGrafter"/>
</dbReference>
<dbReference type="EC" id="2.7.1.67" evidence="5"/>
<keyword evidence="1 5" id="KW-0808">Transferase</keyword>
<name>A0A1D3JLN8_PLAMA</name>
<dbReference type="OrthoDB" id="10264149at2759"/>
<evidence type="ECO:0000256" key="2">
    <source>
        <dbReference type="ARBA" id="ARBA00022777"/>
    </source>
</evidence>
<dbReference type="GeneID" id="39867417"/>
<feature type="compositionally biased region" description="Low complexity" evidence="3">
    <location>
        <begin position="4171"/>
        <end position="4190"/>
    </location>
</feature>
<gene>
    <name evidence="5" type="primary">PmUG01_05037400</name>
    <name evidence="5" type="ORF">PMUG01_05037400</name>
</gene>
<dbReference type="RefSeq" id="XP_028860521.1">
    <property type="nucleotide sequence ID" value="XM_029003591.1"/>
</dbReference>
<dbReference type="Gene3D" id="1.10.1070.11">
    <property type="entry name" value="Phosphatidylinositol 3-/4-kinase, catalytic domain"/>
    <property type="match status" value="1"/>
</dbReference>
<evidence type="ECO:0000313" key="5">
    <source>
        <dbReference type="EMBL" id="SBT87512.1"/>
    </source>
</evidence>
<feature type="compositionally biased region" description="Basic and acidic residues" evidence="3">
    <location>
        <begin position="3466"/>
        <end position="3495"/>
    </location>
</feature>
<dbReference type="KEGG" id="pmal:PMUG01_05037400"/>
<dbReference type="Gene3D" id="3.30.1010.10">
    <property type="entry name" value="Phosphatidylinositol 3-kinase Catalytic Subunit, Chain A, domain 4"/>
    <property type="match status" value="1"/>
</dbReference>
<feature type="region of interest" description="Disordered" evidence="3">
    <location>
        <begin position="4634"/>
        <end position="4669"/>
    </location>
</feature>
<dbReference type="EMBL" id="LT594626">
    <property type="protein sequence ID" value="SBT87512.1"/>
    <property type="molecule type" value="Genomic_DNA"/>
</dbReference>
<dbReference type="GO" id="GO:0005737">
    <property type="term" value="C:cytoplasm"/>
    <property type="evidence" value="ECO:0007669"/>
    <property type="project" value="TreeGrafter"/>
</dbReference>
<feature type="compositionally biased region" description="Polar residues" evidence="3">
    <location>
        <begin position="3415"/>
        <end position="3430"/>
    </location>
</feature>
<dbReference type="Proteomes" id="UP000219813">
    <property type="component" value="Chromosome 5"/>
</dbReference>
<reference evidence="5 6" key="1">
    <citation type="submission" date="2016-06" db="EMBL/GenBank/DDBJ databases">
        <authorList>
            <consortium name="Pathogen Informatics"/>
        </authorList>
    </citation>
    <scope>NUCLEOTIDE SEQUENCE [LARGE SCALE GENOMIC DNA]</scope>
</reference>
<dbReference type="VEuPathDB" id="PlasmoDB:PmUG01_05037400"/>
<accession>A0A1D3JLN8</accession>
<organism evidence="5 6">
    <name type="scientific">Plasmodium malariae</name>
    <dbReference type="NCBI Taxonomy" id="5858"/>
    <lineage>
        <taxon>Eukaryota</taxon>
        <taxon>Sar</taxon>
        <taxon>Alveolata</taxon>
        <taxon>Apicomplexa</taxon>
        <taxon>Aconoidasida</taxon>
        <taxon>Haemosporida</taxon>
        <taxon>Plasmodiidae</taxon>
        <taxon>Plasmodium</taxon>
        <taxon>Plasmodium (Plasmodium)</taxon>
    </lineage>
</organism>
<dbReference type="InterPro" id="IPR015433">
    <property type="entry name" value="PI3/4_kinase"/>
</dbReference>
<feature type="region of interest" description="Disordered" evidence="3">
    <location>
        <begin position="3512"/>
        <end position="3567"/>
    </location>
</feature>
<evidence type="ECO:0000256" key="3">
    <source>
        <dbReference type="SAM" id="MobiDB-lite"/>
    </source>
</evidence>
<feature type="compositionally biased region" description="Basic residues" evidence="3">
    <location>
        <begin position="3525"/>
        <end position="3537"/>
    </location>
</feature>
<dbReference type="PANTHER" id="PTHR10048">
    <property type="entry name" value="PHOSPHATIDYLINOSITOL KINASE"/>
    <property type="match status" value="1"/>
</dbReference>
<dbReference type="GO" id="GO:0004430">
    <property type="term" value="F:1-phosphatidylinositol 4-kinase activity"/>
    <property type="evidence" value="ECO:0007669"/>
    <property type="project" value="UniProtKB-EC"/>
</dbReference>
<feature type="compositionally biased region" description="Basic and acidic residues" evidence="3">
    <location>
        <begin position="2211"/>
        <end position="2238"/>
    </location>
</feature>
<feature type="region of interest" description="Disordered" evidence="3">
    <location>
        <begin position="2932"/>
        <end position="2951"/>
    </location>
</feature>
<feature type="region of interest" description="Disordered" evidence="3">
    <location>
        <begin position="4168"/>
        <end position="4195"/>
    </location>
</feature>
<proteinExistence type="predicted"/>
<dbReference type="PANTHER" id="PTHR10048:SF22">
    <property type="entry name" value="PHOSPHATIDYLINOSITOL 4-KINASE BETA"/>
    <property type="match status" value="1"/>
</dbReference>
<dbReference type="InterPro" id="IPR011009">
    <property type="entry name" value="Kinase-like_dom_sf"/>
</dbReference>
<feature type="region of interest" description="Disordered" evidence="3">
    <location>
        <begin position="3462"/>
        <end position="3496"/>
    </location>
</feature>
<evidence type="ECO:0000259" key="4">
    <source>
        <dbReference type="PROSITE" id="PS50290"/>
    </source>
</evidence>
<sequence>MGKYEIKMKSNTFKDTNISSILKYIRCKKNGSKNKTVLIFYLCNALEERHIKHGKDVLVLYLSLLPLFEDNLINIFKKKVIASRRGKYYYEENKEIDIQYSIKLSKLQLYLSYIILHMSYFVSLNRNIKKNNSIKLFLYYVHILTFINLQKYICLNEQSNIYEKLFYLCYINMLISFLINIYKFKLYEILSEKKFYTVSKYIFLIINLFTHIKKNRNSEKLFICFYDYVYNVINVLLDKYGIYLKKQNGNTHDKEILVTYYKNFLIFLYNYIRKLKILKYSEKYLLNNSKNVVYNLSLLTIVKNTVDIHFLRDMCEMKCGQVIAFTLQRGTSKKKEVTPNGNVLMGEEDAARSVHNRANNRSYKRTHSRTYNSIDNKATREVRSGENLRVCVGYETVNSIVLLKILKLFEILHMRKNRVYLSIYIYNLVNKITNQTLQELYYVVRKNKQTEENHLYYNRLLYLFEYYFNILFFYITTSPNEREKNRAIYHNNSYCLYLIQSSIYFIYEIYMLLIVLLSTVRGFNVLLHSNSTSTDNPSRRSNNFDFVHKMLFLERSENIVRMNNITSLICDCVFVNSSFYTLTFLEIVYKNNEKLNFFLKHKLHTYIMKGEEVTVIINKKNTYMKKECTNMLTSHEQREQHNHDETTILVIQDHHFNMLNMNRTNLFWDAHTGLYTCVNSFVKLNFIFWKNDDSGSCVYPESNDIRGTTYRNDSVEDSGNMYRRKDENALYRGGRKKRSCEYAPKGIGSFEKKENETDIIHSNVMRSKMTNDDRWEGQNLNRPQNDKIIVDKGKYRRNERKLNGENYIDIYFPFLLNVFLSSLLRKKKKKKKSTQYNNIECNCKNYLDIYINKMHYYCNNIFNCKAIFVSNFSSFVKNSFRKRRSNNWIDNITSFNGMFSFYNNKIRNEKNKLFFKNKTFLIRSMEKKHSYSKYTFLKKMLNYKSCYFDNEKYYFNFLFNIKFLHNLNDTMNEYFLLKKNKINRKAIFSLPLNIKEKIKRMKPIPFDDYSHNHLPMTNFSMLSLDHIEERRKLSKSKLIISDILSQEWKYETRKRKKNDEKYLLYFLFVNYNYCIFNYEKNDNLEYFLLRILRCFEIIMPYVNIYKYICSFLMFLTSLLERKPLADLDVFIINRSVRAQKEVHGCTLCTSLDEAEEKVVEEVVEKVAEEMVEEAADEMAAHDMGGGKSVKWSEGMREIMSSRSMGKRRGVTQSKEKRWRGYNRSECTFNKVQFSKIMVNGIEKEYRYVERNVLKNMERMKEDNCYCIFYKSNYKIIWNIMIGIIDKIKIYLFSNTFHYLYKDKRKYHKYLSTLSLHFYRLYFTLAYYEIYKGSYWNNYDYSTSTRKEIQEIKNKIIEITPILSVRYLNIYNISNICKVDILKSIKENNLLKNDKVNINCSDINKLYLFIIYYIECNRKKEDILYSLYFLIDKYIFGNKVLHKNVKKLINYKIFVFLNDMNNFHDYNFTYATFFLLMNIMNYNKMIRNYIYYIFDQIFKLKLNTLFDSKFLTCFLKNLEKSSQDYAFSKMIHEEKKIFKNSIDKKKNNMIKIIYKVNLYITINYLLFLKMQNCCKFFLNLYSYFYYEFYIFCVKKYTKKYNGYHYNRRMWDWSKSNRMDSNVKNRTKLSSRRNSMCSNVNHVGHLRRGQSSHYHERCYKRSAFDRNRSPSCHHFMAHDPIDSEEEEYNLNSKELLDGIVDSKGYIMVNMSEVFLESNELISDEGLNKENNTEEYICNSNIRLSDTIGQTHLFDKDKYVRREKHQSVVNNAERKYKRAYENLPKGVKISKHMVTYLKSNYGNNRMKSFRKKYYTSSIVENYQNYNITLAALNTTNTLFNRRRIIRGRRKMRKKQKKNSFFFESHKDFNEFFDSQENEAYGTDGADGANGIDSINGINYTNDENGAKLANNVNSGKRVNVTNATNGSNDTIDDDVNYFKILKKVKGNNTYIYNLYDIKINKRVLYNEKHFKEYLNVINFVMCIFLATNINNLNMSMLNNYYIYIISKIIKKNFKFYFFFFYYNIFKKNNKRYKNIYNINFDIILNSSFRNNLGVSKISIKNKYICVLYTLSCILTVYNYKYAFFNYYFFYFYKFVKLLAKLSVKSIFVSNFLIDKLGNEAKGRAMKGKVGKQAEDLDEAEGVTEKETTYFVDKGRNHYDLYYIDGSSNRVSESVIDYGFRSNIIFNDHFEGARKCGEGENVNPNGRSAYFSHMRREDGKGGMNGKDRKDGQLAKDLKDGKSSADNSFTQRSAHRGELRYPLKKKYSKKVKAEMGVKSIFSKEERIFIASDIMMIRSYVNDYIRMDLYVMYNNLQHNNVSNKSILDKYITLINNTLLLFVFVNHLILMYGNINIKKKKIIKYKIKWLQNYNYYLMRKIVDIYILNIPYLCNYLVVTLEFFFVFSNSFLSLNYGNFFLKKDIKFFFKNCYIYYLMNTFNKIQNLKTFYHLNHYKNYNLYFHNYKKFRHKQFSPYFKKSTLDYDKGHREDLQKRMDYSNPLHVCTSTYSNYYEMNSLNNSVIDDESEDSISDYDDYIFKDAFKDLKEIFKRKTKNYLINNFGRNMKNIFYLFDCFNDISSITLFLNLYIHGYTKIKDAYDVLPVQSINNAYLYNFRLLKLDYHFVCILFLSLIRIFNYTSSVFHAYSYFVQLYSKYKYNYFLYSDRSYSFFTFYNVYLFFISKNKLKNENLVSINNHVSSLCMSDIYDYNKLLLQKSFIFLSFFFHNFNNILPDIYCINCSNKYSIVTHDKNVFPPDLTQVCAKEGRLKGKGEEIGKESGGEEGTERMDCMNNATIREANYSITRGKMKKYYKEITHDKNKLCVAYRSYADKDKQEGFTNGINKDREDKDYHKIFFKNYGEEFINSGNERSNAEIQDQRVEEGEKEKHILNHCAKIRMGGKEEAWFDDNHMPRSDNDKWDYINYDEVIKRNDKELLEQNKANDGDMNGKVEEKAEEQKNSIFRKYRDNFFSIFKSKISDQDSKKEEEKKQQEQHHSMTVMTMQGKGKNIIPTEYGKGARNVNKLKQSSVNQNDYSGRKLRKGHSSSKEDISNCNIDRKKSIENEYDSDYFSSQKNTKNDLIILSAYKYMLRYQKRNKKSVYDYNLKEQLRCMCINKYIYICNLIYNALVYILELKYKYKYMKKKFHLFSYNTFKKKKEFNSVSTYNDQNYIILNTKHLLNYDFIILSILHLTESIYINLYKCKLFTDMCIFNNIKYVCLENKGTKKNSNDSYKNININVTNKNLQCNSFFNYKNYLNNNIDHEDYDEDDDDGDNDDGDNDDGDNDVDDNDIDDNDDGDNDDGDNDDGDNDDGDNDDSDNDVDDNDIDDNDVDDNDVDDNDVDDNDVDDNDVDDNDVDDNDVDDNDVDDGDDYNVYNSDDFSCGGSMYNSNSHSMHTVHYAGEKKKKTKTNKRKKQDRFTKASANTVPNMSNSNNSEYKYVSRKTCEQDDLHLVSNSSISDKDNIIQSSSNYFDEKSNKDDLKENNGEELYCEKEKREEDGGLLRSNCSKKKFYEKTISRKTENGKISNNRRSFKVGTKVRRKKKVDENKKDTFAGENDKFNYNNNRGISKNEKKGQVWTVIETVDTKDDSKSQGRKNGTSGTKWRGKRRKGKKDEMSKKVRVGGKGKSENGRMFFSKNSEKSNSSKRFKSLSISGYLLSVKKLAKREEMKNEMSLGYLHSCKVTAQGYEKRLSRKMKIGKKQRKQNSSDKDGEDVYSHKNIYSISHRGNTYKEGKWNIRRFFFGKKKKNSSEGKVNNDNTRINNLFVKYKSRSIKNTSVQKLLKIEIDDDKEENIERIKNLFITFNSNNKEKKINNYIHNIFNYTSPYPNFNVCYKKKFEILDYKIKVGRSLLKVLYSFYYRHNLSIFYKIYKKIEYIYTYLNLSFYTNLFTTNTKEINSDINKYSLFLLVNYLKYHIHNSDKLFNSFIVKIINFLNHNVHNITEFLCMHHFEDLLNILNQYIITININNKLSINKYNLFNLRKNKLIYVPISNVLFLHCNKFSLNDIIKILYSYPQYSLFLKSIAVNNLVYLYKKSTITNAMYLQLFEFLKVDMGNRIFFFIIFFSFHSFRFLYQFFLNMHTYIEDEYLTHLTYCEMLNNGKEGCVVAFPNGNNNICNSNNISNNKNNYNNNSVLSVFEDNIENCLLFKKELFAKKTNPFKDFLLLWTKKKNNNVSHSTSSSSSTSSFTSSMDNNNKNRKKRITKNYLNINNFIFHKYHNYVKKTHVLSLKCSLIKKLFLQNLCHKNRSALLESCRFHNTIFCMSQEASQFDKKIQLDFVRMEIQNLLNNINIKKLKLLTSNNIVSHVSDDIKILMSATRSPIFLSFKSMKQNVKKNLYLHSLLTRYAIRSRSRVSADDTKSILSLNTHDGVYNSACLMSSNTVRKNSIEGGGNIVQGDMVINNSFTSIANFCSNDEHSSSKGASNVHEQRNDGFVLPRAEEHTIDAVQRSKTSAHYSERGKISSAIDAKIARMNKNIPSLRVYDKSLIHRNFYKTKKEDNERGEDEVGEVYKADEVKGKKKQNRTNNSNKKYEDVSYIYKVNDDVRQDKLVIQIIYIFIHILSDYKLFYNLFPYNIVTNKYFNVYANEKEDNSAHKKITFIKRERKKQSNEDISNVNKETDGKRKFSFSFHLFKKAKKKQTRKKDEKQNKSCSCRSSSKEKEKSKNKKDLFHHIAETEIRDKDGIREDSEKKYPYSSEHFQNNLNLYIQEYHSTTNTKSLSVFSKKKKKKKKKKFENFGAVIEVLANTKSRHEIGRKYQNIIKFYHLKFSNINTYIYALKNFICSLAAYSLLSFILQVKDRHNGNLLFDEYGNIIHIDFGYILNIYPGISINFELAPFKLTREMITLLTMKSQKKQYFIFTYIQLVVKGEKSDWLISSILSLSHSDINCFKYNTVEKLKKRLKLNKSDNDASIFMINKIHQAYNNITTIMYDYIQNIQQGIQ</sequence>
<feature type="compositionally biased region" description="Basic and acidic residues" evidence="3">
    <location>
        <begin position="4653"/>
        <end position="4669"/>
    </location>
</feature>
<feature type="domain" description="PI3K/PI4K catalytic" evidence="4">
    <location>
        <begin position="4505"/>
        <end position="4923"/>
    </location>
</feature>
<dbReference type="PROSITE" id="PS00916">
    <property type="entry name" value="PI3_4_KINASE_2"/>
    <property type="match status" value="1"/>
</dbReference>
<dbReference type="InterPro" id="IPR000403">
    <property type="entry name" value="PI3/4_kinase_cat_dom"/>
</dbReference>
<feature type="region of interest" description="Disordered" evidence="3">
    <location>
        <begin position="3255"/>
        <end position="3431"/>
    </location>
</feature>
<dbReference type="GO" id="GO:0048015">
    <property type="term" value="P:phosphatidylinositol-mediated signaling"/>
    <property type="evidence" value="ECO:0007669"/>
    <property type="project" value="TreeGrafter"/>
</dbReference>
<feature type="compositionally biased region" description="Basic residues" evidence="3">
    <location>
        <begin position="3689"/>
        <end position="3698"/>
    </location>
</feature>
<dbReference type="PROSITE" id="PS50290">
    <property type="entry name" value="PI3_4_KINASE_3"/>
    <property type="match status" value="1"/>
</dbReference>
<feature type="region of interest" description="Disordered" evidence="3">
    <location>
        <begin position="2211"/>
        <end position="2246"/>
    </location>
</feature>
<dbReference type="OMA" id="NYKYAFF"/>
<dbReference type="Pfam" id="PF00454">
    <property type="entry name" value="PI3_PI4_kinase"/>
    <property type="match status" value="1"/>
</dbReference>
<dbReference type="SUPFAM" id="SSF56112">
    <property type="entry name" value="Protein kinase-like (PK-like)"/>
    <property type="match status" value="2"/>
</dbReference>
<dbReference type="InterPro" id="IPR036940">
    <property type="entry name" value="PI3/4_kinase_cat_sf"/>
</dbReference>
<feature type="compositionally biased region" description="Basic residues" evidence="3">
    <location>
        <begin position="3397"/>
        <end position="3409"/>
    </location>
</feature>
<protein>
    <submittedName>
        <fullName evidence="5">Phosphatidylinositol 4-kinase, putative</fullName>
        <ecNumber evidence="5">2.7.1.67</ecNumber>
    </submittedName>
</protein>
<feature type="compositionally biased region" description="Basic and acidic residues" evidence="3">
    <location>
        <begin position="3538"/>
        <end position="3553"/>
    </location>
</feature>
<dbReference type="GO" id="GO:0046854">
    <property type="term" value="P:phosphatidylinositol phosphate biosynthetic process"/>
    <property type="evidence" value="ECO:0007669"/>
    <property type="project" value="InterPro"/>
</dbReference>
<dbReference type="InterPro" id="IPR018936">
    <property type="entry name" value="PI3/4_kinase_CS"/>
</dbReference>
<feature type="region of interest" description="Disordered" evidence="3">
    <location>
        <begin position="3580"/>
        <end position="3635"/>
    </location>
</feature>
<dbReference type="SMART" id="SM00146">
    <property type="entry name" value="PI3Kc"/>
    <property type="match status" value="1"/>
</dbReference>
<evidence type="ECO:0000256" key="1">
    <source>
        <dbReference type="ARBA" id="ARBA00022679"/>
    </source>
</evidence>
<evidence type="ECO:0000313" key="6">
    <source>
        <dbReference type="Proteomes" id="UP000219813"/>
    </source>
</evidence>
<feature type="compositionally biased region" description="Acidic residues" evidence="3">
    <location>
        <begin position="3257"/>
        <end position="3365"/>
    </location>
</feature>
<keyword evidence="6" id="KW-1185">Reference proteome</keyword>
<feature type="region of interest" description="Disordered" evidence="3">
    <location>
        <begin position="3689"/>
        <end position="3708"/>
    </location>
</feature>